<feature type="transmembrane region" description="Helical" evidence="1">
    <location>
        <begin position="343"/>
        <end position="365"/>
    </location>
</feature>
<feature type="transmembrane region" description="Helical" evidence="1">
    <location>
        <begin position="278"/>
        <end position="299"/>
    </location>
</feature>
<feature type="transmembrane region" description="Helical" evidence="1">
    <location>
        <begin position="153"/>
        <end position="172"/>
    </location>
</feature>
<feature type="transmembrane region" description="Helical" evidence="1">
    <location>
        <begin position="184"/>
        <end position="206"/>
    </location>
</feature>
<organism evidence="3 4">
    <name type="scientific">Ramlibacter albus</name>
    <dbReference type="NCBI Taxonomy" id="2079448"/>
    <lineage>
        <taxon>Bacteria</taxon>
        <taxon>Pseudomonadati</taxon>
        <taxon>Pseudomonadota</taxon>
        <taxon>Betaproteobacteria</taxon>
        <taxon>Burkholderiales</taxon>
        <taxon>Comamonadaceae</taxon>
        <taxon>Ramlibacter</taxon>
    </lineage>
</organism>
<gene>
    <name evidence="3" type="ORF">H8R02_02115</name>
</gene>
<dbReference type="RefSeq" id="WP_187079685.1">
    <property type="nucleotide sequence ID" value="NZ_JACORU010000001.1"/>
</dbReference>
<feature type="domain" description="Acyltransferase 3" evidence="2">
    <location>
        <begin position="15"/>
        <end position="362"/>
    </location>
</feature>
<evidence type="ECO:0000313" key="3">
    <source>
        <dbReference type="EMBL" id="MBC5763228.1"/>
    </source>
</evidence>
<keyword evidence="1" id="KW-0472">Membrane</keyword>
<evidence type="ECO:0000313" key="4">
    <source>
        <dbReference type="Proteomes" id="UP000596827"/>
    </source>
</evidence>
<keyword evidence="3" id="KW-0012">Acyltransferase</keyword>
<accession>A0A923M5D6</accession>
<dbReference type="InterPro" id="IPR050623">
    <property type="entry name" value="Glucan_succinyl_AcylTrfase"/>
</dbReference>
<keyword evidence="3" id="KW-0808">Transferase</keyword>
<keyword evidence="1" id="KW-0812">Transmembrane</keyword>
<evidence type="ECO:0000256" key="1">
    <source>
        <dbReference type="SAM" id="Phobius"/>
    </source>
</evidence>
<dbReference type="Pfam" id="PF01757">
    <property type="entry name" value="Acyl_transf_3"/>
    <property type="match status" value="1"/>
</dbReference>
<evidence type="ECO:0000259" key="2">
    <source>
        <dbReference type="Pfam" id="PF01757"/>
    </source>
</evidence>
<feature type="transmembrane region" description="Helical" evidence="1">
    <location>
        <begin position="319"/>
        <end position="337"/>
    </location>
</feature>
<sequence>METRPAPDPAPARLYALDNLRALMMWLGIVLHVGIIHMVQNAPLPWRDDRRTALMDLVVPFIHAFRMPVFFILAGFFVALLLQSRGASGMARHRAMRLALPFVVFWPVVYAASVVFALLYLHRIQHGTWGMDPNVRVKAPDGQEAGLNTMHMWFLWVLFIICMLTAVAARWLPKSLWVVPARVLQGLGGAWWGPVVLALPLVAVGLGHPFGLMRPSGRFLPPLTEFLHNGLFFAFGLALFHQQWDLFALYKRRWPGYAIAGVVPFIATGALMEAKAAAVWTGFAYNLATWLWSFAAIGLALRFLDKRHAVLGYLADSSYWVYLIHMPLTIGFGALLYGTPLPALAKILINIAATTVVCVATYHLLVRFTWVSVLLNGKRHPRPARPSSGAIHASP</sequence>
<name>A0A923M5D6_9BURK</name>
<dbReference type="EMBL" id="JACORU010000001">
    <property type="protein sequence ID" value="MBC5763228.1"/>
    <property type="molecule type" value="Genomic_DNA"/>
</dbReference>
<dbReference type="GO" id="GO:0016747">
    <property type="term" value="F:acyltransferase activity, transferring groups other than amino-acyl groups"/>
    <property type="evidence" value="ECO:0007669"/>
    <property type="project" value="InterPro"/>
</dbReference>
<feature type="transmembrane region" description="Helical" evidence="1">
    <location>
        <begin position="226"/>
        <end position="242"/>
    </location>
</feature>
<feature type="transmembrane region" description="Helical" evidence="1">
    <location>
        <begin position="254"/>
        <end position="272"/>
    </location>
</feature>
<keyword evidence="4" id="KW-1185">Reference proteome</keyword>
<feature type="transmembrane region" description="Helical" evidence="1">
    <location>
        <begin position="20"/>
        <end position="39"/>
    </location>
</feature>
<keyword evidence="1" id="KW-1133">Transmembrane helix</keyword>
<feature type="transmembrane region" description="Helical" evidence="1">
    <location>
        <begin position="102"/>
        <end position="121"/>
    </location>
</feature>
<dbReference type="AlphaFoldDB" id="A0A923M5D6"/>
<proteinExistence type="predicted"/>
<dbReference type="Proteomes" id="UP000596827">
    <property type="component" value="Unassembled WGS sequence"/>
</dbReference>
<protein>
    <submittedName>
        <fullName evidence="3">Acyltransferase family protein</fullName>
    </submittedName>
</protein>
<comment type="caution">
    <text evidence="3">The sequence shown here is derived from an EMBL/GenBank/DDBJ whole genome shotgun (WGS) entry which is preliminary data.</text>
</comment>
<dbReference type="PANTHER" id="PTHR36927">
    <property type="entry name" value="BLR4337 PROTEIN"/>
    <property type="match status" value="1"/>
</dbReference>
<feature type="transmembrane region" description="Helical" evidence="1">
    <location>
        <begin position="59"/>
        <end position="82"/>
    </location>
</feature>
<dbReference type="InterPro" id="IPR002656">
    <property type="entry name" value="Acyl_transf_3_dom"/>
</dbReference>
<reference evidence="3" key="1">
    <citation type="submission" date="2020-08" db="EMBL/GenBank/DDBJ databases">
        <title>Ramlibacter sp. GTP1 16S ribosomal RNA gene genome sequencing and assembly.</title>
        <authorList>
            <person name="Kang M."/>
        </authorList>
    </citation>
    <scope>NUCLEOTIDE SEQUENCE</scope>
    <source>
        <strain evidence="3">GTP1</strain>
    </source>
</reference>
<dbReference type="PANTHER" id="PTHR36927:SF1">
    <property type="entry name" value="MDO-LIKE PROTEIN"/>
    <property type="match status" value="1"/>
</dbReference>